<dbReference type="SUPFAM" id="SSF47384">
    <property type="entry name" value="Homodimeric domain of signal transducing histidine kinase"/>
    <property type="match status" value="1"/>
</dbReference>
<evidence type="ECO:0000259" key="8">
    <source>
        <dbReference type="PROSITE" id="PS50112"/>
    </source>
</evidence>
<dbReference type="CDD" id="cd12915">
    <property type="entry name" value="PDC2_DGC_like"/>
    <property type="match status" value="1"/>
</dbReference>
<dbReference type="PROSITE" id="PS50109">
    <property type="entry name" value="HIS_KIN"/>
    <property type="match status" value="1"/>
</dbReference>
<dbReference type="InterPro" id="IPR036890">
    <property type="entry name" value="HATPase_C_sf"/>
</dbReference>
<dbReference type="PRINTS" id="PR00344">
    <property type="entry name" value="BCTRLSENSOR"/>
</dbReference>
<evidence type="ECO:0000259" key="9">
    <source>
        <dbReference type="PROSITE" id="PS50113"/>
    </source>
</evidence>
<dbReference type="CDD" id="cd00082">
    <property type="entry name" value="HisKA"/>
    <property type="match status" value="1"/>
</dbReference>
<keyword evidence="3" id="KW-0597">Phosphoprotein</keyword>
<dbReference type="Pfam" id="PF08447">
    <property type="entry name" value="PAS_3"/>
    <property type="match status" value="1"/>
</dbReference>
<keyword evidence="4" id="KW-0808">Transferase</keyword>
<dbReference type="InterPro" id="IPR013655">
    <property type="entry name" value="PAS_fold_3"/>
</dbReference>
<keyword evidence="11" id="KW-1185">Reference proteome</keyword>
<feature type="transmembrane region" description="Helical" evidence="6">
    <location>
        <begin position="306"/>
        <end position="328"/>
    </location>
</feature>
<evidence type="ECO:0000313" key="10">
    <source>
        <dbReference type="EMBL" id="MDQ2101710.1"/>
    </source>
</evidence>
<dbReference type="SMART" id="SM00387">
    <property type="entry name" value="HATPase_c"/>
    <property type="match status" value="1"/>
</dbReference>
<comment type="catalytic activity">
    <reaction evidence="1">
        <text>ATP + protein L-histidine = ADP + protein N-phospho-L-histidine.</text>
        <dbReference type="EC" id="2.7.13.3"/>
    </reaction>
</comment>
<keyword evidence="10" id="KW-0547">Nucleotide-binding</keyword>
<dbReference type="InterPro" id="IPR000700">
    <property type="entry name" value="PAS-assoc_C"/>
</dbReference>
<dbReference type="PANTHER" id="PTHR43304">
    <property type="entry name" value="PHYTOCHROME-LIKE PROTEIN CPH1"/>
    <property type="match status" value="1"/>
</dbReference>
<dbReference type="Pfam" id="PF00512">
    <property type="entry name" value="HisKA"/>
    <property type="match status" value="1"/>
</dbReference>
<organism evidence="10 11">
    <name type="scientific">Azospirillum isscasi</name>
    <dbReference type="NCBI Taxonomy" id="3053926"/>
    <lineage>
        <taxon>Bacteria</taxon>
        <taxon>Pseudomonadati</taxon>
        <taxon>Pseudomonadota</taxon>
        <taxon>Alphaproteobacteria</taxon>
        <taxon>Rhodospirillales</taxon>
        <taxon>Azospirillaceae</taxon>
        <taxon>Azospirillum</taxon>
    </lineage>
</organism>
<dbReference type="InterPro" id="IPR001610">
    <property type="entry name" value="PAC"/>
</dbReference>
<evidence type="ECO:0000256" key="5">
    <source>
        <dbReference type="ARBA" id="ARBA00022777"/>
    </source>
</evidence>
<feature type="domain" description="PAS" evidence="8">
    <location>
        <begin position="348"/>
        <end position="420"/>
    </location>
</feature>
<dbReference type="InterPro" id="IPR004358">
    <property type="entry name" value="Sig_transdc_His_kin-like_C"/>
</dbReference>
<dbReference type="NCBIfam" id="TIGR00229">
    <property type="entry name" value="sensory_box"/>
    <property type="match status" value="1"/>
</dbReference>
<feature type="transmembrane region" description="Helical" evidence="6">
    <location>
        <begin position="20"/>
        <end position="47"/>
    </location>
</feature>
<dbReference type="SMART" id="SM00086">
    <property type="entry name" value="PAC"/>
    <property type="match status" value="1"/>
</dbReference>
<dbReference type="EC" id="2.7.13.3" evidence="2"/>
<dbReference type="InterPro" id="IPR035965">
    <property type="entry name" value="PAS-like_dom_sf"/>
</dbReference>
<dbReference type="PROSITE" id="PS50112">
    <property type="entry name" value="PAS"/>
    <property type="match status" value="1"/>
</dbReference>
<dbReference type="EMBL" id="JAUJFI010000007">
    <property type="protein sequence ID" value="MDQ2101710.1"/>
    <property type="molecule type" value="Genomic_DNA"/>
</dbReference>
<feature type="domain" description="Histidine kinase" evidence="7">
    <location>
        <begin position="495"/>
        <end position="710"/>
    </location>
</feature>
<evidence type="ECO:0000256" key="3">
    <source>
        <dbReference type="ARBA" id="ARBA00022553"/>
    </source>
</evidence>
<name>A0ABU0WC00_9PROT</name>
<dbReference type="InterPro" id="IPR003594">
    <property type="entry name" value="HATPase_dom"/>
</dbReference>
<comment type="caution">
    <text evidence="10">The sequence shown here is derived from an EMBL/GenBank/DDBJ whole genome shotgun (WGS) entry which is preliminary data.</text>
</comment>
<sequence>MSAAAAGPEVSAPVTTPCRSFHALVILPLLVVALGAVLVGAGVWGVVHSLERERAEIVQAKEADAANLARAFEESIRQTVRRLDQALIHLRAEYAAAPDAFLVRAKDWQRSLYADLAFQVGVIGPDGRLRFSNLGVVPSPIDLNDREHFAVHRRSGEDALFISRPILGRMSGKWSIQFTRRIVQPDGSFGGVMVLSVNPADLTSFYGPAELGRQGSVMLVGTANRAVLARASAIPSDAAGVGRTLVDRPYLDPAGPANTIHYLASEVDDVVRIVAARRLRDYPLLAIVGLGWEELMAPYEERRRDVLTATAAAGGAGMAAILLIAWLIRMQIAQHRRLVEAQRQIADSEERWRLALEAVGDGVWDWNAATGEVFFSRGWKSMLGYGEDELANRLEEWETRVHPEDWAAAQADVRRHLDGTTPVYANEHRVRCKDGAYKWILDRGIVVRRGPDGKALRMVGTHTDITRRRQSEEALRGKTVELERSNAELEAFAYVASHDLRQPLRTINSYLALLQKDLDGTLEEETAEYIRFARDGAQRMDRLIVDLLEYSRVGRKTRPFALCAAAGIFATVRDNLSEAIAEASATLSIAEELPVLWGDENELERLFQNLIGNAVKYRVAGRPPEIRVAAAAEAEGWRFTVQDNGIGIAPEHFERIFGIFQRLHGRSEYDGTGIGLAVCKKIVEHHKGRIWVDSEPERGSTFHVLLPLPKADAP</sequence>
<evidence type="ECO:0000256" key="2">
    <source>
        <dbReference type="ARBA" id="ARBA00012438"/>
    </source>
</evidence>
<dbReference type="GO" id="GO:0005524">
    <property type="term" value="F:ATP binding"/>
    <property type="evidence" value="ECO:0007669"/>
    <property type="project" value="UniProtKB-KW"/>
</dbReference>
<keyword evidence="5" id="KW-0418">Kinase</keyword>
<dbReference type="CDD" id="cd00130">
    <property type="entry name" value="PAS"/>
    <property type="match status" value="1"/>
</dbReference>
<dbReference type="CDD" id="cd12914">
    <property type="entry name" value="PDC1_DGC_like"/>
    <property type="match status" value="1"/>
</dbReference>
<keyword evidence="6" id="KW-0812">Transmembrane</keyword>
<gene>
    <name evidence="10" type="ORF">QSG27_03270</name>
</gene>
<dbReference type="InterPro" id="IPR036097">
    <property type="entry name" value="HisK_dim/P_sf"/>
</dbReference>
<evidence type="ECO:0000256" key="4">
    <source>
        <dbReference type="ARBA" id="ARBA00022679"/>
    </source>
</evidence>
<proteinExistence type="predicted"/>
<dbReference type="InterPro" id="IPR005467">
    <property type="entry name" value="His_kinase_dom"/>
</dbReference>
<evidence type="ECO:0000256" key="1">
    <source>
        <dbReference type="ARBA" id="ARBA00000085"/>
    </source>
</evidence>
<keyword evidence="6" id="KW-1133">Transmembrane helix</keyword>
<dbReference type="Gene3D" id="3.30.565.10">
    <property type="entry name" value="Histidine kinase-like ATPase, C-terminal domain"/>
    <property type="match status" value="1"/>
</dbReference>
<dbReference type="Gene3D" id="3.30.450.20">
    <property type="entry name" value="PAS domain"/>
    <property type="match status" value="3"/>
</dbReference>
<reference evidence="10 11" key="1">
    <citation type="submission" date="2023-06" db="EMBL/GenBank/DDBJ databases">
        <title>Azospirillum isscasensis sp.nov, a bacterium isolated from rhizosphere soil of rice.</title>
        <authorList>
            <person name="Wang H."/>
        </authorList>
    </citation>
    <scope>NUCLEOTIDE SEQUENCE [LARGE SCALE GENOMIC DNA]</scope>
    <source>
        <strain evidence="10 11">C340-1</strain>
    </source>
</reference>
<dbReference type="InterPro" id="IPR052162">
    <property type="entry name" value="Sensor_kinase/Photoreceptor"/>
</dbReference>
<evidence type="ECO:0000259" key="7">
    <source>
        <dbReference type="PROSITE" id="PS50109"/>
    </source>
</evidence>
<evidence type="ECO:0000313" key="11">
    <source>
        <dbReference type="Proteomes" id="UP001227317"/>
    </source>
</evidence>
<feature type="domain" description="PAC" evidence="9">
    <location>
        <begin position="424"/>
        <end position="477"/>
    </location>
</feature>
<dbReference type="SMART" id="SM00091">
    <property type="entry name" value="PAS"/>
    <property type="match status" value="1"/>
</dbReference>
<dbReference type="InterPro" id="IPR000014">
    <property type="entry name" value="PAS"/>
</dbReference>
<dbReference type="PROSITE" id="PS50113">
    <property type="entry name" value="PAC"/>
    <property type="match status" value="1"/>
</dbReference>
<dbReference type="SUPFAM" id="SSF55785">
    <property type="entry name" value="PYP-like sensor domain (PAS domain)"/>
    <property type="match status" value="1"/>
</dbReference>
<dbReference type="Proteomes" id="UP001227317">
    <property type="component" value="Unassembled WGS sequence"/>
</dbReference>
<protein>
    <recommendedName>
        <fullName evidence="2">histidine kinase</fullName>
        <ecNumber evidence="2">2.7.13.3</ecNumber>
    </recommendedName>
</protein>
<dbReference type="InterPro" id="IPR003661">
    <property type="entry name" value="HisK_dim/P_dom"/>
</dbReference>
<dbReference type="Gene3D" id="1.10.287.130">
    <property type="match status" value="1"/>
</dbReference>
<evidence type="ECO:0000256" key="6">
    <source>
        <dbReference type="SAM" id="Phobius"/>
    </source>
</evidence>
<accession>A0ABU0WC00</accession>
<dbReference type="SUPFAM" id="SSF55874">
    <property type="entry name" value="ATPase domain of HSP90 chaperone/DNA topoisomerase II/histidine kinase"/>
    <property type="match status" value="1"/>
</dbReference>
<dbReference type="RefSeq" id="WP_306703717.1">
    <property type="nucleotide sequence ID" value="NZ_JAUJFI010000007.1"/>
</dbReference>
<dbReference type="SMART" id="SM00388">
    <property type="entry name" value="HisKA"/>
    <property type="match status" value="1"/>
</dbReference>
<dbReference type="PANTHER" id="PTHR43304:SF1">
    <property type="entry name" value="PAC DOMAIN-CONTAINING PROTEIN"/>
    <property type="match status" value="1"/>
</dbReference>
<keyword evidence="10" id="KW-0067">ATP-binding</keyword>
<keyword evidence="6" id="KW-0472">Membrane</keyword>
<dbReference type="Pfam" id="PF02518">
    <property type="entry name" value="HATPase_c"/>
    <property type="match status" value="1"/>
</dbReference>